<keyword evidence="1" id="KW-0479">Metal-binding</keyword>
<feature type="compositionally biased region" description="Basic and acidic residues" evidence="2">
    <location>
        <begin position="300"/>
        <end position="320"/>
    </location>
</feature>
<dbReference type="AlphaFoldDB" id="A0AAD8STW4"/>
<feature type="compositionally biased region" description="Basic and acidic residues" evidence="2">
    <location>
        <begin position="335"/>
        <end position="351"/>
    </location>
</feature>
<evidence type="ECO:0000313" key="5">
    <source>
        <dbReference type="Proteomes" id="UP001231189"/>
    </source>
</evidence>
<dbReference type="InterPro" id="IPR025836">
    <property type="entry name" value="Zn_knuckle_CX2CX4HX4C"/>
</dbReference>
<evidence type="ECO:0000313" key="4">
    <source>
        <dbReference type="EMBL" id="KAK1664363.1"/>
    </source>
</evidence>
<dbReference type="InterPro" id="IPR002156">
    <property type="entry name" value="RNaseH_domain"/>
</dbReference>
<accession>A0AAD8STW4</accession>
<keyword evidence="1" id="KW-0863">Zinc-finger</keyword>
<dbReference type="EMBL" id="JAUUTY010000003">
    <property type="protein sequence ID" value="KAK1664363.1"/>
    <property type="molecule type" value="Genomic_DNA"/>
</dbReference>
<dbReference type="CDD" id="cd06222">
    <property type="entry name" value="RNase_H_like"/>
    <property type="match status" value="1"/>
</dbReference>
<dbReference type="InterPro" id="IPR036397">
    <property type="entry name" value="RNaseH_sf"/>
</dbReference>
<evidence type="ECO:0000259" key="3">
    <source>
        <dbReference type="PROSITE" id="PS50158"/>
    </source>
</evidence>
<dbReference type="PANTHER" id="PTHR31286:SF180">
    <property type="entry name" value="OS10G0362600 PROTEIN"/>
    <property type="match status" value="1"/>
</dbReference>
<dbReference type="InterPro" id="IPR001878">
    <property type="entry name" value="Znf_CCHC"/>
</dbReference>
<dbReference type="SUPFAM" id="SSF53098">
    <property type="entry name" value="Ribonuclease H-like"/>
    <property type="match status" value="1"/>
</dbReference>
<feature type="domain" description="CCHC-type" evidence="3">
    <location>
        <begin position="210"/>
        <end position="223"/>
    </location>
</feature>
<dbReference type="GO" id="GO:0008270">
    <property type="term" value="F:zinc ion binding"/>
    <property type="evidence" value="ECO:0007669"/>
    <property type="project" value="UniProtKB-KW"/>
</dbReference>
<feature type="compositionally biased region" description="Basic and acidic residues" evidence="2">
    <location>
        <begin position="411"/>
        <end position="423"/>
    </location>
</feature>
<evidence type="ECO:0000256" key="2">
    <source>
        <dbReference type="SAM" id="MobiDB-lite"/>
    </source>
</evidence>
<dbReference type="Gene3D" id="3.30.420.10">
    <property type="entry name" value="Ribonuclease H-like superfamily/Ribonuclease H"/>
    <property type="match status" value="1"/>
</dbReference>
<dbReference type="InterPro" id="IPR040256">
    <property type="entry name" value="At4g02000-like"/>
</dbReference>
<dbReference type="InterPro" id="IPR044730">
    <property type="entry name" value="RNase_H-like_dom_plant"/>
</dbReference>
<dbReference type="GO" id="GO:0003676">
    <property type="term" value="F:nucleic acid binding"/>
    <property type="evidence" value="ECO:0007669"/>
    <property type="project" value="InterPro"/>
</dbReference>
<name>A0AAD8STW4_LOLMU</name>
<keyword evidence="1" id="KW-0862">Zinc</keyword>
<gene>
    <name evidence="4" type="ORF">QYE76_052522</name>
</gene>
<dbReference type="Pfam" id="PF14392">
    <property type="entry name" value="zf-CCHC_4"/>
    <property type="match status" value="1"/>
</dbReference>
<dbReference type="Pfam" id="PF13456">
    <property type="entry name" value="RVT_3"/>
    <property type="match status" value="1"/>
</dbReference>
<evidence type="ECO:0000256" key="1">
    <source>
        <dbReference type="PROSITE-ProRule" id="PRU00047"/>
    </source>
</evidence>
<keyword evidence="5" id="KW-1185">Reference proteome</keyword>
<dbReference type="InterPro" id="IPR012337">
    <property type="entry name" value="RNaseH-like_sf"/>
</dbReference>
<organism evidence="4 5">
    <name type="scientific">Lolium multiflorum</name>
    <name type="common">Italian ryegrass</name>
    <name type="synonym">Lolium perenne subsp. multiflorum</name>
    <dbReference type="NCBI Taxonomy" id="4521"/>
    <lineage>
        <taxon>Eukaryota</taxon>
        <taxon>Viridiplantae</taxon>
        <taxon>Streptophyta</taxon>
        <taxon>Embryophyta</taxon>
        <taxon>Tracheophyta</taxon>
        <taxon>Spermatophyta</taxon>
        <taxon>Magnoliopsida</taxon>
        <taxon>Liliopsida</taxon>
        <taxon>Poales</taxon>
        <taxon>Poaceae</taxon>
        <taxon>BOP clade</taxon>
        <taxon>Pooideae</taxon>
        <taxon>Poodae</taxon>
        <taxon>Poeae</taxon>
        <taxon>Poeae Chloroplast Group 2 (Poeae type)</taxon>
        <taxon>Loliodinae</taxon>
        <taxon>Loliinae</taxon>
        <taxon>Lolium</taxon>
    </lineage>
</organism>
<sequence length="709" mass="78109">MEGVEGMMRGLKLSEAEKKGIKIGWAGSGKVGAVEVQAIAKLMTDKPAYAEAISDALGPIWCPMKGIDVKDLGENKFLISFNQSSGRRKAVDGGPWTFDKDLLVLEEFDASKNMDDYAFNTIPIWVRIFKLPLGMMSGDTGESIGNQIGEYMETDGLVNGLAVGQYLRIKVRMLIAQPLMRGTTVEVEQPGGSKRMIWCPFQYEYIPNFCFICGIIGHVDRECSVKLKKGEEPQFGKWLKWVPPKRHGLFENRRGWNEGSGRRKINGGNGNSLHGSDGPTWRKTKSVSRESGSGGDGGAEEVRNPMKITDGREKLGHEGVQKQLADVESVQIEGTGKEDDMEGKKKGKLGEVGDAFPGELEKVGKKGDIETGGGGMQKGVFLNEFEGGKGVVRSEGAQKDKMTGKKYKKRVREEKGEEKKRSDPLNVGKKRSGDEMDLDEQEKKKKAREADVEMVVDEQNNTCNNMDEILDHIDPRVTPMMNELLCKEFTPEEVKDALESIGDLKAPGLDGMPSIFYKKYWDIVGTQVIEEKGETEKERRTNQWQYPEGNVLKINTDGAFTSTTGQGGWGFAVRDNTGTIRGSGAGFLANVSSAAHAEAEASMQALKTAAEWGMVAVQIESDSQNLVRALQSTSFDLTPEGVLYRDIRIFMRLHFNSVSVSFAPRDCNNLAHALAAYGVSQRDPRQVWPESLPDDVRVLVASNLAEPVD</sequence>
<dbReference type="Proteomes" id="UP001231189">
    <property type="component" value="Unassembled WGS sequence"/>
</dbReference>
<proteinExistence type="predicted"/>
<dbReference type="InterPro" id="IPR025558">
    <property type="entry name" value="DUF4283"/>
</dbReference>
<feature type="region of interest" description="Disordered" evidence="2">
    <location>
        <begin position="250"/>
        <end position="355"/>
    </location>
</feature>
<reference evidence="4" key="1">
    <citation type="submission" date="2023-07" db="EMBL/GenBank/DDBJ databases">
        <title>A chromosome-level genome assembly of Lolium multiflorum.</title>
        <authorList>
            <person name="Chen Y."/>
            <person name="Copetti D."/>
            <person name="Kolliker R."/>
            <person name="Studer B."/>
        </authorList>
    </citation>
    <scope>NUCLEOTIDE SEQUENCE</scope>
    <source>
        <strain evidence="4">02402/16</strain>
        <tissue evidence="4">Leaf</tissue>
    </source>
</reference>
<dbReference type="PANTHER" id="PTHR31286">
    <property type="entry name" value="GLYCINE-RICH CELL WALL STRUCTURAL PROTEIN 1.8-LIKE"/>
    <property type="match status" value="1"/>
</dbReference>
<dbReference type="GO" id="GO:0004523">
    <property type="term" value="F:RNA-DNA hybrid ribonuclease activity"/>
    <property type="evidence" value="ECO:0007669"/>
    <property type="project" value="InterPro"/>
</dbReference>
<protein>
    <recommendedName>
        <fullName evidence="3">CCHC-type domain-containing protein</fullName>
    </recommendedName>
</protein>
<comment type="caution">
    <text evidence="4">The sequence shown here is derived from an EMBL/GenBank/DDBJ whole genome shotgun (WGS) entry which is preliminary data.</text>
</comment>
<dbReference type="Pfam" id="PF14111">
    <property type="entry name" value="DUF4283"/>
    <property type="match status" value="1"/>
</dbReference>
<feature type="region of interest" description="Disordered" evidence="2">
    <location>
        <begin position="392"/>
        <end position="450"/>
    </location>
</feature>
<dbReference type="PROSITE" id="PS50158">
    <property type="entry name" value="ZF_CCHC"/>
    <property type="match status" value="1"/>
</dbReference>